<evidence type="ECO:0000313" key="2">
    <source>
        <dbReference type="EMBL" id="OLP94886.1"/>
    </source>
</evidence>
<keyword evidence="3" id="KW-1185">Reference proteome</keyword>
<dbReference type="PANTHER" id="PTHR13016">
    <property type="entry name" value="AMMECR1 HOMOLOG"/>
    <property type="match status" value="1"/>
</dbReference>
<dbReference type="InterPro" id="IPR023473">
    <property type="entry name" value="AMMECR1"/>
</dbReference>
<dbReference type="EMBL" id="LSRX01000523">
    <property type="protein sequence ID" value="OLP94886.1"/>
    <property type="molecule type" value="Genomic_DNA"/>
</dbReference>
<dbReference type="PROSITE" id="PS51112">
    <property type="entry name" value="AMMECR1"/>
    <property type="match status" value="1"/>
</dbReference>
<comment type="caution">
    <text evidence="2">The sequence shown here is derived from an EMBL/GenBank/DDBJ whole genome shotgun (WGS) entry which is preliminary data.</text>
</comment>
<dbReference type="Gene3D" id="3.30.700.20">
    <property type="entry name" value="Hypothetical protein ph0010, domain 1"/>
    <property type="match status" value="1"/>
</dbReference>
<accession>A0A1Q9DIA4</accession>
<dbReference type="AlphaFoldDB" id="A0A1Q9DIA4"/>
<gene>
    <name evidence="2" type="primary">Ammecr1l</name>
    <name evidence="2" type="ORF">AK812_SmicGene23025</name>
</gene>
<dbReference type="InterPro" id="IPR002733">
    <property type="entry name" value="AMMECR1_domain"/>
</dbReference>
<feature type="domain" description="AMMECR1" evidence="1">
    <location>
        <begin position="37"/>
        <end position="242"/>
    </location>
</feature>
<evidence type="ECO:0000313" key="3">
    <source>
        <dbReference type="Proteomes" id="UP000186817"/>
    </source>
</evidence>
<reference evidence="2 3" key="1">
    <citation type="submission" date="2016-02" db="EMBL/GenBank/DDBJ databases">
        <title>Genome analysis of coral dinoflagellate symbionts highlights evolutionary adaptations to a symbiotic lifestyle.</title>
        <authorList>
            <person name="Aranda M."/>
            <person name="Li Y."/>
            <person name="Liew Y.J."/>
            <person name="Baumgarten S."/>
            <person name="Simakov O."/>
            <person name="Wilson M."/>
            <person name="Piel J."/>
            <person name="Ashoor H."/>
            <person name="Bougouffa S."/>
            <person name="Bajic V.B."/>
            <person name="Ryu T."/>
            <person name="Ravasi T."/>
            <person name="Bayer T."/>
            <person name="Micklem G."/>
            <person name="Kim H."/>
            <person name="Bhak J."/>
            <person name="Lajeunesse T.C."/>
            <person name="Voolstra C.R."/>
        </authorList>
    </citation>
    <scope>NUCLEOTIDE SEQUENCE [LARGE SCALE GENOMIC DNA]</scope>
    <source>
        <strain evidence="2 3">CCMP2467</strain>
    </source>
</reference>
<name>A0A1Q9DIA4_SYMMI</name>
<dbReference type="InterPro" id="IPR027485">
    <property type="entry name" value="AMMECR1_N"/>
</dbReference>
<dbReference type="OrthoDB" id="24630at2759"/>
<proteinExistence type="predicted"/>
<dbReference type="Proteomes" id="UP000186817">
    <property type="component" value="Unassembled WGS sequence"/>
</dbReference>
<dbReference type="PANTHER" id="PTHR13016:SF0">
    <property type="entry name" value="AMME SYNDROME CANDIDATE GENE 1 PROTEIN"/>
    <property type="match status" value="1"/>
</dbReference>
<evidence type="ECO:0000259" key="1">
    <source>
        <dbReference type="PROSITE" id="PS51112"/>
    </source>
</evidence>
<dbReference type="SUPFAM" id="SSF143447">
    <property type="entry name" value="AMMECR1-like"/>
    <property type="match status" value="1"/>
</dbReference>
<dbReference type="InterPro" id="IPR036071">
    <property type="entry name" value="AMMECR1_dom_sf"/>
</dbReference>
<organism evidence="2 3">
    <name type="scientific">Symbiodinium microadriaticum</name>
    <name type="common">Dinoflagellate</name>
    <name type="synonym">Zooxanthella microadriatica</name>
    <dbReference type="NCBI Taxonomy" id="2951"/>
    <lineage>
        <taxon>Eukaryota</taxon>
        <taxon>Sar</taxon>
        <taxon>Alveolata</taxon>
        <taxon>Dinophyceae</taxon>
        <taxon>Suessiales</taxon>
        <taxon>Symbiodiniaceae</taxon>
        <taxon>Symbiodinium</taxon>
    </lineage>
</organism>
<dbReference type="Pfam" id="PF01871">
    <property type="entry name" value="AMMECR1"/>
    <property type="match status" value="1"/>
</dbReference>
<sequence>MATAMKLRSSLLDPAPGDWSEGGDVADCPGLLTKSLLPVPTGLSAAELCCFCFQVLRAHLESLPLPSFPPLADPGFKAPLFVTWLKQRNNARTGLHDSELELRGCIGCLEPIHFHSGLSEYAIRSSMKDRRFPPVKLDEGHVSVALRRRMAADGCIAAAAHSARPSFRRIAAEEGQFSVPFVGNEFHLELKADLADEAITNVAVVIRQHGPARPGDFTSSCRWSRAKSFFRVLLKHLGPHATLPSDSPLLRWKCGREACDAVYNYRLSCFAQTKTLASKDETFASCLNKAGYWVSLTSFLNTILMQAWPTVLRGAIATSAQFQPLIDEDAVKLAMEFFTYRPRKQKPPDGTLQLCCFYKAPAE</sequence>
<protein>
    <submittedName>
        <fullName evidence="2">AMMECR1-like protein</fullName>
    </submittedName>
</protein>